<dbReference type="AlphaFoldDB" id="A0A0E9QDK2"/>
<reference evidence="1" key="2">
    <citation type="journal article" date="2015" name="Fish Shellfish Immunol.">
        <title>Early steps in the European eel (Anguilla anguilla)-Vibrio vulnificus interaction in the gills: Role of the RtxA13 toxin.</title>
        <authorList>
            <person name="Callol A."/>
            <person name="Pajuelo D."/>
            <person name="Ebbesson L."/>
            <person name="Teles M."/>
            <person name="MacKenzie S."/>
            <person name="Amaro C."/>
        </authorList>
    </citation>
    <scope>NUCLEOTIDE SEQUENCE</scope>
</reference>
<accession>A0A0E9QDK2</accession>
<sequence>MYTLWRYSQCKSYFDITLFFFLQIRPQT</sequence>
<protein>
    <submittedName>
        <fullName evidence="1">Uncharacterized protein</fullName>
    </submittedName>
</protein>
<evidence type="ECO:0000313" key="1">
    <source>
        <dbReference type="EMBL" id="JAH14941.1"/>
    </source>
</evidence>
<organism evidence="1">
    <name type="scientific">Anguilla anguilla</name>
    <name type="common">European freshwater eel</name>
    <name type="synonym">Muraena anguilla</name>
    <dbReference type="NCBI Taxonomy" id="7936"/>
    <lineage>
        <taxon>Eukaryota</taxon>
        <taxon>Metazoa</taxon>
        <taxon>Chordata</taxon>
        <taxon>Craniata</taxon>
        <taxon>Vertebrata</taxon>
        <taxon>Euteleostomi</taxon>
        <taxon>Actinopterygii</taxon>
        <taxon>Neopterygii</taxon>
        <taxon>Teleostei</taxon>
        <taxon>Anguilliformes</taxon>
        <taxon>Anguillidae</taxon>
        <taxon>Anguilla</taxon>
    </lineage>
</organism>
<dbReference type="EMBL" id="GBXM01093636">
    <property type="protein sequence ID" value="JAH14941.1"/>
    <property type="molecule type" value="Transcribed_RNA"/>
</dbReference>
<name>A0A0E9QDK2_ANGAN</name>
<reference evidence="1" key="1">
    <citation type="submission" date="2014-11" db="EMBL/GenBank/DDBJ databases">
        <authorList>
            <person name="Amaro Gonzalez C."/>
        </authorList>
    </citation>
    <scope>NUCLEOTIDE SEQUENCE</scope>
</reference>
<proteinExistence type="predicted"/>